<dbReference type="GO" id="GO:0003677">
    <property type="term" value="F:DNA binding"/>
    <property type="evidence" value="ECO:0007669"/>
    <property type="project" value="UniProtKB-KW"/>
</dbReference>
<evidence type="ECO:0000313" key="8">
    <source>
        <dbReference type="EMBL" id="MFO7191701.1"/>
    </source>
</evidence>
<evidence type="ECO:0000313" key="9">
    <source>
        <dbReference type="Proteomes" id="UP000249324"/>
    </source>
</evidence>
<dbReference type="InterPro" id="IPR050308">
    <property type="entry name" value="MukB/SMC"/>
</dbReference>
<protein>
    <submittedName>
        <fullName evidence="8">AAA family ATPase</fullName>
    </submittedName>
</protein>
<evidence type="ECO:0000256" key="2">
    <source>
        <dbReference type="ARBA" id="ARBA00022741"/>
    </source>
</evidence>
<keyword evidence="1" id="KW-0963">Cytoplasm</keyword>
<comment type="caution">
    <text evidence="8">The sequence shown here is derived from an EMBL/GenBank/DDBJ whole genome shotgun (WGS) entry which is preliminary data.</text>
</comment>
<feature type="non-terminal residue" evidence="8">
    <location>
        <position position="215"/>
    </location>
</feature>
<dbReference type="SUPFAM" id="SSF52540">
    <property type="entry name" value="P-loop containing nucleoside triphosphate hydrolases"/>
    <property type="match status" value="1"/>
</dbReference>
<dbReference type="Gene3D" id="3.40.50.300">
    <property type="entry name" value="P-loop containing nucleotide triphosphate hydrolases"/>
    <property type="match status" value="1"/>
</dbReference>
<keyword evidence="4 6" id="KW-0175">Coiled coil</keyword>
<evidence type="ECO:0000256" key="1">
    <source>
        <dbReference type="ARBA" id="ARBA00022490"/>
    </source>
</evidence>
<evidence type="ECO:0000259" key="7">
    <source>
        <dbReference type="Pfam" id="PF02463"/>
    </source>
</evidence>
<dbReference type="Proteomes" id="UP000249324">
    <property type="component" value="Unassembled WGS sequence"/>
</dbReference>
<organism evidence="8 9">
    <name type="scientific">Thermocrispum agreste</name>
    <dbReference type="NCBI Taxonomy" id="37925"/>
    <lineage>
        <taxon>Bacteria</taxon>
        <taxon>Bacillati</taxon>
        <taxon>Actinomycetota</taxon>
        <taxon>Actinomycetes</taxon>
        <taxon>Pseudonocardiales</taxon>
        <taxon>Pseudonocardiaceae</taxon>
        <taxon>Thermocrispum</taxon>
    </lineage>
</organism>
<dbReference type="AlphaFoldDB" id="A0ABD6FCB2"/>
<evidence type="ECO:0000256" key="6">
    <source>
        <dbReference type="SAM" id="Coils"/>
    </source>
</evidence>
<keyword evidence="5" id="KW-0238">DNA-binding</keyword>
<accession>A0ABD6FCB2</accession>
<reference evidence="8 9" key="1">
    <citation type="journal article" date="2021" name="BMC Genomics">
        <title>Genome-resolved metagenome and metatranscriptome analyses of thermophilic composting reveal key bacterial players and their metabolic interactions.</title>
        <authorList>
            <person name="Braga L.P.P."/>
            <person name="Pereira R.V."/>
            <person name="Martins L.F."/>
            <person name="Moura L.M.S."/>
            <person name="Sanchez F.B."/>
            <person name="Patane J.S.L."/>
            <person name="da Silva A.M."/>
            <person name="Setubal J.C."/>
        </authorList>
    </citation>
    <scope>NUCLEOTIDE SEQUENCE [LARGE SCALE GENOMIC DNA]</scope>
    <source>
        <strain evidence="8">ZC4RG45</strain>
    </source>
</reference>
<feature type="domain" description="RecF/RecN/SMC N-terminal" evidence="7">
    <location>
        <begin position="2"/>
        <end position="136"/>
    </location>
</feature>
<sequence length="215" mass="23676">MHLKSLTLKGFKSFASTTTLRFEPGITCVVGPNGSGKSNVQDALRWVMGTQGAKDLRGGKMEDVIFAGTAGRPPLGRAEVTLTIDNSDGALPIDYTEVSITRRMFRDGASEYEINGESCRLLDVQELLSDSGIGREMHVIVGQGQLGEILQAKPEERRAFIEEAAGVLKHRKRKEKALRKLEAMQANMNRLTDLTAELRRQLKPLGRQAEIARKA</sequence>
<name>A0ABD6FCB2_9PSEU</name>
<dbReference type="InterPro" id="IPR003395">
    <property type="entry name" value="RecF/RecN/SMC_N"/>
</dbReference>
<dbReference type="InterPro" id="IPR027417">
    <property type="entry name" value="P-loop_NTPase"/>
</dbReference>
<proteinExistence type="predicted"/>
<evidence type="ECO:0000256" key="5">
    <source>
        <dbReference type="ARBA" id="ARBA00023125"/>
    </source>
</evidence>
<feature type="coiled-coil region" evidence="6">
    <location>
        <begin position="167"/>
        <end position="201"/>
    </location>
</feature>
<keyword evidence="2" id="KW-0547">Nucleotide-binding</keyword>
<dbReference type="EMBL" id="QGUI02000044">
    <property type="protein sequence ID" value="MFO7191701.1"/>
    <property type="molecule type" value="Genomic_DNA"/>
</dbReference>
<gene>
    <name evidence="8" type="ORF">DIU77_005615</name>
</gene>
<dbReference type="Pfam" id="PF02463">
    <property type="entry name" value="SMC_N"/>
    <property type="match status" value="1"/>
</dbReference>
<dbReference type="PANTHER" id="PTHR42963">
    <property type="entry name" value="CHROMOSOME PARTITION PROTEIN MUKB"/>
    <property type="match status" value="1"/>
</dbReference>
<keyword evidence="3" id="KW-0067">ATP-binding</keyword>
<dbReference type="CDD" id="cd03278">
    <property type="entry name" value="ABC_SMC_barmotin"/>
    <property type="match status" value="1"/>
</dbReference>
<dbReference type="FunFam" id="3.40.50.300:FF:000984">
    <property type="entry name" value="Chromosome partition protein Smc"/>
    <property type="match status" value="1"/>
</dbReference>
<evidence type="ECO:0000256" key="4">
    <source>
        <dbReference type="ARBA" id="ARBA00023054"/>
    </source>
</evidence>
<dbReference type="GO" id="GO:0005524">
    <property type="term" value="F:ATP binding"/>
    <property type="evidence" value="ECO:0007669"/>
    <property type="project" value="UniProtKB-KW"/>
</dbReference>
<dbReference type="PANTHER" id="PTHR42963:SF1">
    <property type="entry name" value="DUF4476 DOMAIN-CONTAINING PROTEIN"/>
    <property type="match status" value="1"/>
</dbReference>
<evidence type="ECO:0000256" key="3">
    <source>
        <dbReference type="ARBA" id="ARBA00022840"/>
    </source>
</evidence>